<evidence type="ECO:0000256" key="4">
    <source>
        <dbReference type="RuleBase" id="RU362116"/>
    </source>
</evidence>
<dbReference type="RefSeq" id="WP_200342414.1">
    <property type="nucleotide sequence ID" value="NZ_NRRL01000073.1"/>
</dbReference>
<dbReference type="InterPro" id="IPR019776">
    <property type="entry name" value="Flagellar_basal_body_rod_CS"/>
</dbReference>
<reference evidence="8 9" key="1">
    <citation type="journal article" date="2020" name="Microorganisms">
        <title>Osmotic Adaptation and Compatible Solute Biosynthesis of Phototrophic Bacteria as Revealed from Genome Analyses.</title>
        <authorList>
            <person name="Imhoff J.F."/>
            <person name="Rahn T."/>
            <person name="Kunzel S."/>
            <person name="Keller A."/>
            <person name="Neulinger S.C."/>
        </authorList>
    </citation>
    <scope>NUCLEOTIDE SEQUENCE [LARGE SCALE GENOMIC DNA]</scope>
    <source>
        <strain evidence="8 9">DSM 9895</strain>
    </source>
</reference>
<keyword evidence="8" id="KW-0969">Cilium</keyword>
<gene>
    <name evidence="8" type="primary">flgF</name>
    <name evidence="8" type="ORF">CKO28_18700</name>
</gene>
<evidence type="ECO:0000313" key="8">
    <source>
        <dbReference type="EMBL" id="MBK1670068.1"/>
    </source>
</evidence>
<sequence>METTNYIALSRQAGLRRELDLVANNMANLNTPAYQGESMMFVEYLSETQRGKTGEMSFVQDIATVRDLTEGPMKRTENPLDLAISGRGYFTIETEDGPRYTRNGAFQLNDEGQIVNKANQPLLDDNGNPIGVPANAQAIEIGEDGTIATEFGAIAQIEPVTFENEQLLNKRANGLFEAREEQAAEPAEDARILQGMLEGSNVQGVVEMTRLIDLTRSYASANKFSESEHERILRAVRTLVSSQ</sequence>
<dbReference type="InterPro" id="IPR001444">
    <property type="entry name" value="Flag_bb_rod_N"/>
</dbReference>
<accession>A0ABS1DKN7</accession>
<evidence type="ECO:0000256" key="3">
    <source>
        <dbReference type="ARBA" id="ARBA00023143"/>
    </source>
</evidence>
<evidence type="ECO:0000313" key="9">
    <source>
        <dbReference type="Proteomes" id="UP001296873"/>
    </source>
</evidence>
<organism evidence="8 9">
    <name type="scientific">Rhodovibrio sodomensis</name>
    <dbReference type="NCBI Taxonomy" id="1088"/>
    <lineage>
        <taxon>Bacteria</taxon>
        <taxon>Pseudomonadati</taxon>
        <taxon>Pseudomonadota</taxon>
        <taxon>Alphaproteobacteria</taxon>
        <taxon>Rhodospirillales</taxon>
        <taxon>Rhodovibrionaceae</taxon>
        <taxon>Rhodovibrio</taxon>
    </lineage>
</organism>
<dbReference type="Pfam" id="PF00460">
    <property type="entry name" value="Flg_bb_rod"/>
    <property type="match status" value="1"/>
</dbReference>
<evidence type="ECO:0000256" key="2">
    <source>
        <dbReference type="ARBA" id="ARBA00009677"/>
    </source>
</evidence>
<keyword evidence="8" id="KW-0282">Flagellum</keyword>
<evidence type="ECO:0000259" key="7">
    <source>
        <dbReference type="Pfam" id="PF22692"/>
    </source>
</evidence>
<dbReference type="NCBIfam" id="TIGR03506">
    <property type="entry name" value="FlgEFG_subfam"/>
    <property type="match status" value="1"/>
</dbReference>
<comment type="similarity">
    <text evidence="2 4">Belongs to the flagella basal body rod proteins family.</text>
</comment>
<comment type="subcellular location">
    <subcellularLocation>
        <location evidence="1 4">Bacterial flagellum basal body</location>
    </subcellularLocation>
</comment>
<dbReference type="InterPro" id="IPR020013">
    <property type="entry name" value="Flagellar_FlgE/F/G"/>
</dbReference>
<protein>
    <recommendedName>
        <fullName evidence="4">Flagellar basal-body rod protein FlgF</fullName>
    </recommendedName>
</protein>
<dbReference type="InterPro" id="IPR012836">
    <property type="entry name" value="FlgF"/>
</dbReference>
<feature type="domain" description="Flagellar basal-body/hook protein C-terminal" evidence="6">
    <location>
        <begin position="194"/>
        <end position="230"/>
    </location>
</feature>
<dbReference type="InterPro" id="IPR053967">
    <property type="entry name" value="LlgE_F_G-like_D1"/>
</dbReference>
<dbReference type="PANTHER" id="PTHR30435:SF19">
    <property type="entry name" value="FLAGELLAR BASAL-BODY ROD PROTEIN FLGG"/>
    <property type="match status" value="1"/>
</dbReference>
<comment type="subunit">
    <text evidence="4">The basal body constitutes a major portion of the flagellar organelle and consists of five rings (E,L,P,S, and M) mounted on a central rod. The rod consists of about 26 subunits of FlgG in the distal portion, and FlgB, FlgC and FlgF are thought to build up the proximal portion of the rod with about 6 subunits each.</text>
</comment>
<keyword evidence="3 4" id="KW-0975">Bacterial flagellum</keyword>
<feature type="domain" description="Flagellar hook protein FlgE/F/G-like D1" evidence="7">
    <location>
        <begin position="83"/>
        <end position="148"/>
    </location>
</feature>
<dbReference type="Proteomes" id="UP001296873">
    <property type="component" value="Unassembled WGS sequence"/>
</dbReference>
<dbReference type="PROSITE" id="PS00588">
    <property type="entry name" value="FLAGELLA_BB_ROD"/>
    <property type="match status" value="1"/>
</dbReference>
<evidence type="ECO:0000256" key="1">
    <source>
        <dbReference type="ARBA" id="ARBA00004117"/>
    </source>
</evidence>
<proteinExistence type="inferred from homology"/>
<dbReference type="SUPFAM" id="SSF117143">
    <property type="entry name" value="Flagellar hook protein flgE"/>
    <property type="match status" value="1"/>
</dbReference>
<dbReference type="InterPro" id="IPR010930">
    <property type="entry name" value="Flg_bb/hook_C_dom"/>
</dbReference>
<dbReference type="Pfam" id="PF22692">
    <property type="entry name" value="LlgE_F_G_D1"/>
    <property type="match status" value="1"/>
</dbReference>
<evidence type="ECO:0000259" key="5">
    <source>
        <dbReference type="Pfam" id="PF00460"/>
    </source>
</evidence>
<name>A0ABS1DKN7_9PROT</name>
<dbReference type="PANTHER" id="PTHR30435">
    <property type="entry name" value="FLAGELLAR PROTEIN"/>
    <property type="match status" value="1"/>
</dbReference>
<evidence type="ECO:0000259" key="6">
    <source>
        <dbReference type="Pfam" id="PF06429"/>
    </source>
</evidence>
<comment type="caution">
    <text evidence="8">The sequence shown here is derived from an EMBL/GenBank/DDBJ whole genome shotgun (WGS) entry which is preliminary data.</text>
</comment>
<keyword evidence="8" id="KW-0966">Cell projection</keyword>
<dbReference type="EMBL" id="NRRL01000073">
    <property type="protein sequence ID" value="MBK1670068.1"/>
    <property type="molecule type" value="Genomic_DNA"/>
</dbReference>
<dbReference type="NCBIfam" id="TIGR02490">
    <property type="entry name" value="flgF"/>
    <property type="match status" value="1"/>
</dbReference>
<feature type="domain" description="Flagellar basal body rod protein N-terminal" evidence="5">
    <location>
        <begin position="6"/>
        <end position="35"/>
    </location>
</feature>
<keyword evidence="9" id="KW-1185">Reference proteome</keyword>
<dbReference type="InterPro" id="IPR037925">
    <property type="entry name" value="FlgE/F/G-like"/>
</dbReference>
<dbReference type="Pfam" id="PF06429">
    <property type="entry name" value="Flg_bbr_C"/>
    <property type="match status" value="1"/>
</dbReference>